<evidence type="ECO:0000256" key="1">
    <source>
        <dbReference type="SAM" id="SignalP"/>
    </source>
</evidence>
<evidence type="ECO:0000313" key="3">
    <source>
        <dbReference type="Proteomes" id="UP000662747"/>
    </source>
</evidence>
<organism evidence="2 3">
    <name type="scientific">Pyxidicoccus parkwayensis</name>
    <dbReference type="NCBI Taxonomy" id="2813578"/>
    <lineage>
        <taxon>Bacteria</taxon>
        <taxon>Pseudomonadati</taxon>
        <taxon>Myxococcota</taxon>
        <taxon>Myxococcia</taxon>
        <taxon>Myxococcales</taxon>
        <taxon>Cystobacterineae</taxon>
        <taxon>Myxococcaceae</taxon>
        <taxon>Pyxidicoccus</taxon>
    </lineage>
</organism>
<protein>
    <submittedName>
        <fullName evidence="2">Uncharacterized protein</fullName>
    </submittedName>
</protein>
<sequence length="767" mass="81763">MHPVRPLLLVSLLLSGLSAAAPVIQVPEGGRAVPVVQKGVVCGPLRGGWSLSEDGRSVQPPSKPDDEARTQEVKVADSADQCAASPSTVTLIATGPLPRIDSAAVTFYPDDGRLELRGTGLLEVGIAWSGTPRGEARTTPMEGQDVCLTPSTAKGPVDCAVPVAQGLPTDAELYWIPPHGRHGPEVTTYDASGRVVDPETRRLRPSRIVLTQPFVLSSGIDVSKGPGSVAVSHPEAIANVDCGQVRCEVDDGAIFVRNVPGVDATVTLRVRLTPRVLFARGEALEQVLSATLPVLACPLSAVEGTVLRDVEDSALVARLDASCAHDPRALVWTVNNQRARVERVVKAADGTYVLLRTGGLADQQAIITALTSRQDGTVVASETVKTVSLPAPRATLELPGHGPIDFIPTNRPARVQVAAATEQGRFSLRPLTGAYTVTVKDGATLIQGEAAAGGFVALRFGYQVPSLPGELATTDLAFSNERVQRLVREASVPAKVENLFELVCADETGNDTRLEPSRPHRIAYEMRNTCRVIVHREKLTPEEGNQEVVLRIDVTKVDGSARTESHVEQRMFLRPEGDERVIPIPGNLAQYDRILVQVSHVVDESRYALSTTDRTGVPSAQWTAIVKGGLFRLYTTATIPAGLYRATEPSGQLSINFGLVSRLALLNEEGKERLLGIELGLMGLGLVPQSGDIQFPPTLAVVGGVGLRVPIGPGAAVGAQAWVAYEFRDDIKRRTNGDPNMETVVPSSHWSFIFGPSISVGNVGFNL</sequence>
<feature type="chain" id="PRO_5046248139" evidence="1">
    <location>
        <begin position="21"/>
        <end position="767"/>
    </location>
</feature>
<proteinExistence type="predicted"/>
<reference evidence="2 3" key="1">
    <citation type="submission" date="2021-02" db="EMBL/GenBank/DDBJ databases">
        <title>De Novo genome assembly of isolated myxobacteria.</title>
        <authorList>
            <person name="Stevens D.C."/>
        </authorList>
    </citation>
    <scope>NUCLEOTIDE SEQUENCE [LARGE SCALE GENOMIC DNA]</scope>
    <source>
        <strain evidence="3">SCPEA02</strain>
    </source>
</reference>
<dbReference type="RefSeq" id="WP_206726680.1">
    <property type="nucleotide sequence ID" value="NZ_CP071090.1"/>
</dbReference>
<keyword evidence="1" id="KW-0732">Signal</keyword>
<dbReference type="Proteomes" id="UP000662747">
    <property type="component" value="Chromosome"/>
</dbReference>
<dbReference type="EMBL" id="CP071090">
    <property type="protein sequence ID" value="QSQ25123.1"/>
    <property type="molecule type" value="Genomic_DNA"/>
</dbReference>
<name>A0ABX7P3S7_9BACT</name>
<accession>A0ABX7P3S7</accession>
<evidence type="ECO:0000313" key="2">
    <source>
        <dbReference type="EMBL" id="QSQ25123.1"/>
    </source>
</evidence>
<gene>
    <name evidence="2" type="ORF">JY651_09410</name>
</gene>
<keyword evidence="3" id="KW-1185">Reference proteome</keyword>
<feature type="signal peptide" evidence="1">
    <location>
        <begin position="1"/>
        <end position="20"/>
    </location>
</feature>